<organism evidence="1 2">
    <name type="scientific">Paspalum notatum var. saurae</name>
    <dbReference type="NCBI Taxonomy" id="547442"/>
    <lineage>
        <taxon>Eukaryota</taxon>
        <taxon>Viridiplantae</taxon>
        <taxon>Streptophyta</taxon>
        <taxon>Embryophyta</taxon>
        <taxon>Tracheophyta</taxon>
        <taxon>Spermatophyta</taxon>
        <taxon>Magnoliopsida</taxon>
        <taxon>Liliopsida</taxon>
        <taxon>Poales</taxon>
        <taxon>Poaceae</taxon>
        <taxon>PACMAD clade</taxon>
        <taxon>Panicoideae</taxon>
        <taxon>Andropogonodae</taxon>
        <taxon>Paspaleae</taxon>
        <taxon>Paspalinae</taxon>
        <taxon>Paspalum</taxon>
    </lineage>
</organism>
<sequence length="8" mass="882">MKYSALLG</sequence>
<gene>
    <name evidence="1" type="ORF">U9M48_025587</name>
</gene>
<reference evidence="1 2" key="1">
    <citation type="submission" date="2024-02" db="EMBL/GenBank/DDBJ databases">
        <title>High-quality chromosome-scale genome assembly of Pensacola bahiagrass (Paspalum notatum Flugge var. saurae).</title>
        <authorList>
            <person name="Vega J.M."/>
            <person name="Podio M."/>
            <person name="Orjuela J."/>
            <person name="Siena L.A."/>
            <person name="Pessino S.C."/>
            <person name="Combes M.C."/>
            <person name="Mariac C."/>
            <person name="Albertini E."/>
            <person name="Pupilli F."/>
            <person name="Ortiz J.P.A."/>
            <person name="Leblanc O."/>
        </authorList>
    </citation>
    <scope>NUCLEOTIDE SEQUENCE [LARGE SCALE GENOMIC DNA]</scope>
    <source>
        <strain evidence="1">R1</strain>
        <tissue evidence="1">Leaf</tissue>
    </source>
</reference>
<keyword evidence="2" id="KW-1185">Reference proteome</keyword>
<accession>A0AAQ3TV99</accession>
<evidence type="ECO:0000313" key="1">
    <source>
        <dbReference type="EMBL" id="WVZ77762.1"/>
    </source>
</evidence>
<dbReference type="Proteomes" id="UP001341281">
    <property type="component" value="Chromosome 05"/>
</dbReference>
<feature type="non-terminal residue" evidence="1">
    <location>
        <position position="8"/>
    </location>
</feature>
<proteinExistence type="predicted"/>
<evidence type="ECO:0000313" key="2">
    <source>
        <dbReference type="Proteomes" id="UP001341281"/>
    </source>
</evidence>
<dbReference type="EMBL" id="CP144749">
    <property type="protein sequence ID" value="WVZ77762.1"/>
    <property type="molecule type" value="Genomic_DNA"/>
</dbReference>
<protein>
    <submittedName>
        <fullName evidence="1">Uncharacterized protein</fullName>
    </submittedName>
</protein>
<name>A0AAQ3TV99_PASNO</name>